<evidence type="ECO:0000313" key="5">
    <source>
        <dbReference type="Proteomes" id="UP000192660"/>
    </source>
</evidence>
<evidence type="ECO:0000256" key="2">
    <source>
        <dbReference type="SAM" id="SignalP"/>
    </source>
</evidence>
<dbReference type="Pfam" id="PF07501">
    <property type="entry name" value="G5"/>
    <property type="match status" value="1"/>
</dbReference>
<dbReference type="PANTHER" id="PTHR35788:SF1">
    <property type="entry name" value="EXPORTED PROTEIN"/>
    <property type="match status" value="1"/>
</dbReference>
<dbReference type="SMART" id="SM01208">
    <property type="entry name" value="G5"/>
    <property type="match status" value="1"/>
</dbReference>
<dbReference type="PANTHER" id="PTHR35788">
    <property type="entry name" value="EXPORTED PROTEIN-RELATED"/>
    <property type="match status" value="1"/>
</dbReference>
<dbReference type="AlphaFoldDB" id="A0A1W1W7M6"/>
<dbReference type="STRING" id="28034.BFX07_10285"/>
<name>A0A1W1W7M6_SULTA</name>
<evidence type="ECO:0000313" key="4">
    <source>
        <dbReference type="EMBL" id="SMC02301.1"/>
    </source>
</evidence>
<dbReference type="InterPro" id="IPR052913">
    <property type="entry name" value="Glycopeptide_resist_protein"/>
</dbReference>
<organism evidence="4 5">
    <name type="scientific">Sulfobacillus thermosulfidooxidans (strain DSM 9293 / VKM B-1269 / AT-1)</name>
    <dbReference type="NCBI Taxonomy" id="929705"/>
    <lineage>
        <taxon>Bacteria</taxon>
        <taxon>Bacillati</taxon>
        <taxon>Bacillota</taxon>
        <taxon>Clostridia</taxon>
        <taxon>Eubacteriales</taxon>
        <taxon>Clostridiales Family XVII. Incertae Sedis</taxon>
        <taxon>Sulfobacillus</taxon>
    </lineage>
</organism>
<protein>
    <submittedName>
        <fullName evidence="4">G5 domain-containing protein</fullName>
    </submittedName>
</protein>
<feature type="signal peptide" evidence="2">
    <location>
        <begin position="1"/>
        <end position="21"/>
    </location>
</feature>
<proteinExistence type="predicted"/>
<dbReference type="Proteomes" id="UP000192660">
    <property type="component" value="Unassembled WGS sequence"/>
</dbReference>
<dbReference type="EMBL" id="FWWY01000001">
    <property type="protein sequence ID" value="SMC02301.1"/>
    <property type="molecule type" value="Genomic_DNA"/>
</dbReference>
<evidence type="ECO:0000259" key="3">
    <source>
        <dbReference type="PROSITE" id="PS51109"/>
    </source>
</evidence>
<dbReference type="InterPro" id="IPR011098">
    <property type="entry name" value="G5_dom"/>
</dbReference>
<evidence type="ECO:0000256" key="1">
    <source>
        <dbReference type="ARBA" id="ARBA00022729"/>
    </source>
</evidence>
<keyword evidence="1 2" id="KW-0732">Signal</keyword>
<reference evidence="5" key="1">
    <citation type="submission" date="2017-04" db="EMBL/GenBank/DDBJ databases">
        <authorList>
            <person name="Varghese N."/>
            <person name="Submissions S."/>
        </authorList>
    </citation>
    <scope>NUCLEOTIDE SEQUENCE [LARGE SCALE GENOMIC DNA]</scope>
    <source>
        <strain evidence="5">DSM 9293</strain>
    </source>
</reference>
<dbReference type="PROSITE" id="PS51109">
    <property type="entry name" value="G5"/>
    <property type="match status" value="1"/>
</dbReference>
<dbReference type="Pfam" id="PF04294">
    <property type="entry name" value="VanW"/>
    <property type="match status" value="1"/>
</dbReference>
<dbReference type="InterPro" id="IPR007391">
    <property type="entry name" value="Vancomycin_resist_VanW"/>
</dbReference>
<keyword evidence="5" id="KW-1185">Reference proteome</keyword>
<gene>
    <name evidence="4" type="ORF">SAMN00768000_0521</name>
</gene>
<feature type="chain" id="PRO_5038398135" evidence="2">
    <location>
        <begin position="22"/>
        <end position="289"/>
    </location>
</feature>
<dbReference type="Gene3D" id="2.20.230.10">
    <property type="entry name" value="Resuscitation-promoting factor rpfb"/>
    <property type="match status" value="1"/>
</dbReference>
<feature type="domain" description="G5" evidence="3">
    <location>
        <begin position="207"/>
        <end position="285"/>
    </location>
</feature>
<sequence length="289" mass="31650">MRQWLVMTLLGFFSPLLSPHASVSARHVTLSEYHQPAPIVLISSSPSAGEGAQALKLPYVLGQQTTNYFHASPSQAKNIELAARRLDGTVVKPGHIFSYYAVVGPYTEENGYGWGRAFVGDRIVPSVGGGVCQGSSTLYSALLRTGLPIVERHNHGLTVPYLPPGEDATVASDYLNFQFRNNRSTPILITAQAKDRHMTVKIWGASPGPDIVVRHKILQTYPFKTIVRYSASLKPGEEKVLAPGQPGVRVQNWLEIKGKNGTEIKQLGIDRYRPSPRIIEKGLTSSHNS</sequence>
<accession>A0A1W1W7M6</accession>